<reference evidence="2" key="1">
    <citation type="submission" date="2014-02" db="EMBL/GenBank/DDBJ databases">
        <authorList>
            <person name="Genoscope - CEA"/>
        </authorList>
    </citation>
    <scope>NUCLEOTIDE SEQUENCE</scope>
    <source>
        <strain evidence="2">LS3</strain>
    </source>
</reference>
<feature type="compositionally biased region" description="Polar residues" evidence="1">
    <location>
        <begin position="173"/>
        <end position="185"/>
    </location>
</feature>
<sequence>MHGEQVRGWCRHEIPVDLISGRYGRTFQMRLAGFTRPLRLTNVKGIRWYGEGPSQGKDPKGTLESGESKSALKSARQTVPRTVLNSRAKRVGSLITKLRESNSALKSLSNTSETIPGIVSSTETSSASNGSSKTKSEGRARSKSGLKSTNSSPKSGGKPVTKPALKSGKSERSPNASKRGQTSAPKPSWMSEVRREKNILDKIFDDDKIFMSKYATYMRHPYVTSKTPVVTSEGEIKGVRALFVQYAYETVVFPKIPLIYKCDYFVFRYIPPEFFVSLGRKSKPSLLSQFGEGAEYNGVQPKDMKFPPNAFPRSRNPIKWAFMRTRITRDLRHALYRSFESRGEILDGVFVFRSNRYATNKDDLYYHVNKAVDMAYQLLESPKRLKWVNDLNSKTNPAKLNRFLLARNFDPVTFPKPEEKLSIHAYKLDYAQKEGKDT</sequence>
<reference evidence="2" key="2">
    <citation type="submission" date="2014-06" db="EMBL/GenBank/DDBJ databases">
        <title>The complete genome of Blastobotrys (Arxula) adeninivorans LS3 - a yeast of biotechnological interest.</title>
        <authorList>
            <person name="Kunze G."/>
            <person name="Gaillardin C."/>
            <person name="Czernicka M."/>
            <person name="Durrens P."/>
            <person name="Martin T."/>
            <person name="Boer E."/>
            <person name="Gabaldon T."/>
            <person name="Cruz J."/>
            <person name="Talla E."/>
            <person name="Marck C."/>
            <person name="Goffeau A."/>
            <person name="Barbe V."/>
            <person name="Baret P."/>
            <person name="Baronian K."/>
            <person name="Beier S."/>
            <person name="Bleykasten C."/>
            <person name="Bode R."/>
            <person name="Casaregola S."/>
            <person name="Despons L."/>
            <person name="Fairhead C."/>
            <person name="Giersberg M."/>
            <person name="Gierski P."/>
            <person name="Hahnel U."/>
            <person name="Hartmann A."/>
            <person name="Jankowska D."/>
            <person name="Jubin C."/>
            <person name="Jung P."/>
            <person name="Lafontaine I."/>
            <person name="Leh-Louis V."/>
            <person name="Lemaire M."/>
            <person name="Marcet-Houben M."/>
            <person name="Mascher M."/>
            <person name="Morel G."/>
            <person name="Richard G.-F."/>
            <person name="Riechen J."/>
            <person name="Sacerdot C."/>
            <person name="Sarkar A."/>
            <person name="Savel G."/>
            <person name="Schacherer J."/>
            <person name="Sherman D."/>
            <person name="Straub M.-L."/>
            <person name="Stein N."/>
            <person name="Thierry A."/>
            <person name="Trautwein-Schult A."/>
            <person name="Westhof E."/>
            <person name="Worch S."/>
            <person name="Dujon B."/>
            <person name="Souciet J.-L."/>
            <person name="Wincker P."/>
            <person name="Scholz U."/>
            <person name="Neuveglise N."/>
        </authorList>
    </citation>
    <scope>NUCLEOTIDE SEQUENCE</scope>
    <source>
        <strain evidence="2">LS3</strain>
    </source>
</reference>
<evidence type="ECO:0000256" key="1">
    <source>
        <dbReference type="SAM" id="MobiDB-lite"/>
    </source>
</evidence>
<accession>A0A060TFL5</accession>
<dbReference type="AlphaFoldDB" id="A0A060TFL5"/>
<feature type="region of interest" description="Disordered" evidence="1">
    <location>
        <begin position="48"/>
        <end position="85"/>
    </location>
</feature>
<feature type="compositionally biased region" description="Low complexity" evidence="1">
    <location>
        <begin position="120"/>
        <end position="133"/>
    </location>
</feature>
<feature type="region of interest" description="Disordered" evidence="1">
    <location>
        <begin position="104"/>
        <end position="191"/>
    </location>
</feature>
<evidence type="ECO:0000313" key="2">
    <source>
        <dbReference type="EMBL" id="CDP37642.1"/>
    </source>
</evidence>
<feature type="compositionally biased region" description="Polar residues" evidence="1">
    <location>
        <begin position="145"/>
        <end position="154"/>
    </location>
</feature>
<dbReference type="EMBL" id="HG937694">
    <property type="protein sequence ID" value="CDP37642.1"/>
    <property type="molecule type" value="Genomic_DNA"/>
</dbReference>
<feature type="compositionally biased region" description="Polar residues" evidence="1">
    <location>
        <begin position="104"/>
        <end position="114"/>
    </location>
</feature>
<protein>
    <submittedName>
        <fullName evidence="2">ARAD1D16104p</fullName>
    </submittedName>
</protein>
<organism evidence="2">
    <name type="scientific">Blastobotrys adeninivorans</name>
    <name type="common">Yeast</name>
    <name type="synonym">Arxula adeninivorans</name>
    <dbReference type="NCBI Taxonomy" id="409370"/>
    <lineage>
        <taxon>Eukaryota</taxon>
        <taxon>Fungi</taxon>
        <taxon>Dikarya</taxon>
        <taxon>Ascomycota</taxon>
        <taxon>Saccharomycotina</taxon>
        <taxon>Dipodascomycetes</taxon>
        <taxon>Dipodascales</taxon>
        <taxon>Trichomonascaceae</taxon>
        <taxon>Blastobotrys</taxon>
    </lineage>
</organism>
<gene>
    <name evidence="2" type="ORF">GNLVRS02_ARAD1D16104g</name>
</gene>
<name>A0A060TFL5_BLAAD</name>
<proteinExistence type="predicted"/>
<feature type="compositionally biased region" description="Polar residues" evidence="1">
    <location>
        <begin position="75"/>
        <end position="85"/>
    </location>
</feature>